<organism evidence="1 2">
    <name type="scientific">Nadsonia fulvescens var. elongata DSM 6958</name>
    <dbReference type="NCBI Taxonomy" id="857566"/>
    <lineage>
        <taxon>Eukaryota</taxon>
        <taxon>Fungi</taxon>
        <taxon>Dikarya</taxon>
        <taxon>Ascomycota</taxon>
        <taxon>Saccharomycotina</taxon>
        <taxon>Dipodascomycetes</taxon>
        <taxon>Dipodascales</taxon>
        <taxon>Dipodascales incertae sedis</taxon>
        <taxon>Nadsonia</taxon>
    </lineage>
</organism>
<name>A0A1E3PFT7_9ASCO</name>
<dbReference type="OrthoDB" id="415411at2759"/>
<dbReference type="Gene3D" id="3.30.1360.180">
    <property type="match status" value="1"/>
</dbReference>
<dbReference type="Pfam" id="PF01663">
    <property type="entry name" value="Phosphodiest"/>
    <property type="match status" value="1"/>
</dbReference>
<dbReference type="InterPro" id="IPR017850">
    <property type="entry name" value="Alkaline_phosphatase_core_sf"/>
</dbReference>
<dbReference type="PANTHER" id="PTHR10151:SF120">
    <property type="entry name" value="BIS(5'-ADENOSYL)-TRIPHOSPHATASE"/>
    <property type="match status" value="1"/>
</dbReference>
<dbReference type="SUPFAM" id="SSF53649">
    <property type="entry name" value="Alkaline phosphatase-like"/>
    <property type="match status" value="1"/>
</dbReference>
<accession>A0A1E3PFT7</accession>
<dbReference type="EMBL" id="KV454413">
    <property type="protein sequence ID" value="ODQ63812.1"/>
    <property type="molecule type" value="Genomic_DNA"/>
</dbReference>
<dbReference type="GO" id="GO:0009141">
    <property type="term" value="P:nucleoside triphosphate metabolic process"/>
    <property type="evidence" value="ECO:0007669"/>
    <property type="project" value="TreeGrafter"/>
</dbReference>
<feature type="non-terminal residue" evidence="1">
    <location>
        <position position="436"/>
    </location>
</feature>
<dbReference type="GO" id="GO:0047429">
    <property type="term" value="F:nucleoside triphosphate diphosphatase activity"/>
    <property type="evidence" value="ECO:0007669"/>
    <property type="project" value="TreeGrafter"/>
</dbReference>
<gene>
    <name evidence="1" type="ORF">NADFUDRAFT_4351</name>
</gene>
<dbReference type="FunFam" id="3.30.1360.180:FF:000003">
    <property type="entry name" value="Type I phosphodiesterase/nucleotide pyrophosphatase family protein"/>
    <property type="match status" value="1"/>
</dbReference>
<dbReference type="InterPro" id="IPR002591">
    <property type="entry name" value="Phosphodiest/P_Trfase"/>
</dbReference>
<evidence type="ECO:0000313" key="2">
    <source>
        <dbReference type="Proteomes" id="UP000095009"/>
    </source>
</evidence>
<dbReference type="GO" id="GO:0017111">
    <property type="term" value="F:ribonucleoside triphosphate phosphatase activity"/>
    <property type="evidence" value="ECO:0007669"/>
    <property type="project" value="TreeGrafter"/>
</dbReference>
<feature type="non-terminal residue" evidence="1">
    <location>
        <position position="1"/>
    </location>
</feature>
<proteinExistence type="predicted"/>
<sequence length="436" mass="48751">ILNNGTHNFYPSTIVISLDGFHPHYVSETLTPYLHQLMTTGGGAPYMIPSFPSSTFPNHWTLVTGLYPNNHGIVGNQFYDPKLEKRFYNTRPAQSLDPVWWGGEPIWKTLQKNGITTAVHMWPGSEVNWGVYDPIIVDAFNGTETLENKSDRLVEWLDKADLASRPELMLAYVPNIDTLGHAYGVSGPELDEGMREVDAFVGRLLNAILDRNLTQITNIVVLSDHGMAPTSNDRLIYLDDMVDLSTIEYIDGWPLFGLRPNDTSSEGVQMLYDTLKSQEPRNDTIWSVYKKEDLPKEWHFGGIEGGPYASRVAPVWLVPSVGWSVTTHKTMEKLKGEYLPNGVHGYNNTEFLMRALFLAQGPFFGDSEDRLAPFENVNVYSLICKSLGIMPPKSDGKGQVSLKGLPKGWSDMFVDEHADLRSAQASLNATFDALYG</sequence>
<dbReference type="PANTHER" id="PTHR10151">
    <property type="entry name" value="ECTONUCLEOTIDE PYROPHOSPHATASE/PHOSPHODIESTERASE"/>
    <property type="match status" value="1"/>
</dbReference>
<reference evidence="1 2" key="1">
    <citation type="journal article" date="2016" name="Proc. Natl. Acad. Sci. U.S.A.">
        <title>Comparative genomics of biotechnologically important yeasts.</title>
        <authorList>
            <person name="Riley R."/>
            <person name="Haridas S."/>
            <person name="Wolfe K.H."/>
            <person name="Lopes M.R."/>
            <person name="Hittinger C.T."/>
            <person name="Goeker M."/>
            <person name="Salamov A.A."/>
            <person name="Wisecaver J.H."/>
            <person name="Long T.M."/>
            <person name="Calvey C.H."/>
            <person name="Aerts A.L."/>
            <person name="Barry K.W."/>
            <person name="Choi C."/>
            <person name="Clum A."/>
            <person name="Coughlan A.Y."/>
            <person name="Deshpande S."/>
            <person name="Douglass A.P."/>
            <person name="Hanson S.J."/>
            <person name="Klenk H.-P."/>
            <person name="LaButti K.M."/>
            <person name="Lapidus A."/>
            <person name="Lindquist E.A."/>
            <person name="Lipzen A.M."/>
            <person name="Meier-Kolthoff J.P."/>
            <person name="Ohm R.A."/>
            <person name="Otillar R.P."/>
            <person name="Pangilinan J.L."/>
            <person name="Peng Y."/>
            <person name="Rokas A."/>
            <person name="Rosa C.A."/>
            <person name="Scheuner C."/>
            <person name="Sibirny A.A."/>
            <person name="Slot J.C."/>
            <person name="Stielow J.B."/>
            <person name="Sun H."/>
            <person name="Kurtzman C.P."/>
            <person name="Blackwell M."/>
            <person name="Grigoriev I.V."/>
            <person name="Jeffries T.W."/>
        </authorList>
    </citation>
    <scope>NUCLEOTIDE SEQUENCE [LARGE SCALE GENOMIC DNA]</scope>
    <source>
        <strain evidence="1 2">DSM 6958</strain>
    </source>
</reference>
<dbReference type="STRING" id="857566.A0A1E3PFT7"/>
<evidence type="ECO:0000313" key="1">
    <source>
        <dbReference type="EMBL" id="ODQ63812.1"/>
    </source>
</evidence>
<dbReference type="Proteomes" id="UP000095009">
    <property type="component" value="Unassembled WGS sequence"/>
</dbReference>
<dbReference type="AlphaFoldDB" id="A0A1E3PFT7"/>
<keyword evidence="2" id="KW-1185">Reference proteome</keyword>
<protein>
    <submittedName>
        <fullName evidence="1">Phosphodiest-domain-containing protein</fullName>
    </submittedName>
</protein>
<dbReference type="Gene3D" id="3.40.720.10">
    <property type="entry name" value="Alkaline Phosphatase, subunit A"/>
    <property type="match status" value="1"/>
</dbReference>
<dbReference type="CDD" id="cd16018">
    <property type="entry name" value="Enpp"/>
    <property type="match status" value="1"/>
</dbReference>